<feature type="compositionally biased region" description="Low complexity" evidence="1">
    <location>
        <begin position="1255"/>
        <end position="1264"/>
    </location>
</feature>
<dbReference type="EMBL" id="HG994586">
    <property type="protein sequence ID" value="CAF2998305.1"/>
    <property type="molecule type" value="Genomic_DNA"/>
</dbReference>
<dbReference type="InterPro" id="IPR036886">
    <property type="entry name" value="Villin_headpiece_dom_sf"/>
</dbReference>
<feature type="compositionally biased region" description="Low complexity" evidence="1">
    <location>
        <begin position="1225"/>
        <end position="1239"/>
    </location>
</feature>
<proteinExistence type="predicted"/>
<feature type="compositionally biased region" description="Basic residues" evidence="1">
    <location>
        <begin position="317"/>
        <end position="330"/>
    </location>
</feature>
<feature type="region of interest" description="Disordered" evidence="1">
    <location>
        <begin position="742"/>
        <end position="774"/>
    </location>
</feature>
<feature type="region of interest" description="Disordered" evidence="1">
    <location>
        <begin position="430"/>
        <end position="454"/>
    </location>
</feature>
<feature type="region of interest" description="Disordered" evidence="1">
    <location>
        <begin position="1"/>
        <end position="21"/>
    </location>
</feature>
<feature type="region of interest" description="Disordered" evidence="1">
    <location>
        <begin position="810"/>
        <end position="903"/>
    </location>
</feature>
<feature type="compositionally biased region" description="Low complexity" evidence="1">
    <location>
        <begin position="1185"/>
        <end position="1198"/>
    </location>
</feature>
<dbReference type="OrthoDB" id="28894at2759"/>
<feature type="compositionally biased region" description="Low complexity" evidence="1">
    <location>
        <begin position="872"/>
        <end position="882"/>
    </location>
</feature>
<feature type="compositionally biased region" description="Polar residues" evidence="1">
    <location>
        <begin position="430"/>
        <end position="452"/>
    </location>
</feature>
<feature type="region of interest" description="Disordered" evidence="1">
    <location>
        <begin position="918"/>
        <end position="962"/>
    </location>
</feature>
<feature type="region of interest" description="Disordered" evidence="1">
    <location>
        <begin position="236"/>
        <end position="260"/>
    </location>
</feature>
<dbReference type="GO" id="GO:0005737">
    <property type="term" value="C:cytoplasm"/>
    <property type="evidence" value="ECO:0007669"/>
    <property type="project" value="TreeGrafter"/>
</dbReference>
<feature type="compositionally biased region" description="Low complexity" evidence="1">
    <location>
        <begin position="589"/>
        <end position="613"/>
    </location>
</feature>
<feature type="region of interest" description="Disordered" evidence="1">
    <location>
        <begin position="1174"/>
        <end position="1292"/>
    </location>
</feature>
<dbReference type="GO" id="GO:0005546">
    <property type="term" value="F:phosphatidylinositol-4,5-bisphosphate binding"/>
    <property type="evidence" value="ECO:0007669"/>
    <property type="project" value="TreeGrafter"/>
</dbReference>
<dbReference type="PANTHER" id="PTHR11977">
    <property type="entry name" value="VILLIN"/>
    <property type="match status" value="1"/>
</dbReference>
<dbReference type="GO" id="GO:0015629">
    <property type="term" value="C:actin cytoskeleton"/>
    <property type="evidence" value="ECO:0007669"/>
    <property type="project" value="TreeGrafter"/>
</dbReference>
<feature type="compositionally biased region" description="Polar residues" evidence="1">
    <location>
        <begin position="1030"/>
        <end position="1043"/>
    </location>
</feature>
<feature type="region of interest" description="Disordered" evidence="1">
    <location>
        <begin position="995"/>
        <end position="1062"/>
    </location>
</feature>
<dbReference type="Gene3D" id="3.40.20.10">
    <property type="entry name" value="Severin"/>
    <property type="match status" value="3"/>
</dbReference>
<feature type="compositionally biased region" description="Polar residues" evidence="1">
    <location>
        <begin position="505"/>
        <end position="517"/>
    </location>
</feature>
<protein>
    <submittedName>
        <fullName evidence="2">SVIL</fullName>
    </submittedName>
</protein>
<feature type="compositionally biased region" description="Polar residues" evidence="1">
    <location>
        <begin position="624"/>
        <end position="640"/>
    </location>
</feature>
<name>A0A7R8D4R0_LEPSM</name>
<feature type="region of interest" description="Disordered" evidence="1">
    <location>
        <begin position="491"/>
        <end position="640"/>
    </location>
</feature>
<feature type="compositionally biased region" description="Low complexity" evidence="1">
    <location>
        <begin position="491"/>
        <end position="504"/>
    </location>
</feature>
<dbReference type="PROSITE" id="PS51089">
    <property type="entry name" value="HP"/>
    <property type="match status" value="1"/>
</dbReference>
<dbReference type="Gene3D" id="1.10.950.10">
    <property type="entry name" value="Villin headpiece domain"/>
    <property type="match status" value="1"/>
</dbReference>
<dbReference type="GO" id="GO:0008154">
    <property type="term" value="P:actin polymerization or depolymerization"/>
    <property type="evidence" value="ECO:0007669"/>
    <property type="project" value="TreeGrafter"/>
</dbReference>
<evidence type="ECO:0000313" key="3">
    <source>
        <dbReference type="Proteomes" id="UP000675881"/>
    </source>
</evidence>
<feature type="region of interest" description="Disordered" evidence="1">
    <location>
        <begin position="1575"/>
        <end position="1613"/>
    </location>
</feature>
<reference evidence="2" key="1">
    <citation type="submission" date="2021-02" db="EMBL/GenBank/DDBJ databases">
        <authorList>
            <person name="Bekaert M."/>
        </authorList>
    </citation>
    <scope>NUCLEOTIDE SEQUENCE</scope>
    <source>
        <strain evidence="2">IoA-00</strain>
    </source>
</reference>
<feature type="compositionally biased region" description="Basic and acidic residues" evidence="1">
    <location>
        <begin position="1047"/>
        <end position="1058"/>
    </location>
</feature>
<dbReference type="InterPro" id="IPR003128">
    <property type="entry name" value="Villin_headpiece"/>
</dbReference>
<feature type="compositionally biased region" description="Basic and acidic residues" evidence="1">
    <location>
        <begin position="337"/>
        <end position="361"/>
    </location>
</feature>
<feature type="compositionally biased region" description="Low complexity" evidence="1">
    <location>
        <begin position="184"/>
        <end position="216"/>
    </location>
</feature>
<dbReference type="InterPro" id="IPR029006">
    <property type="entry name" value="ADF-H/Gelsolin-like_dom_sf"/>
</dbReference>
<feature type="region of interest" description="Disordered" evidence="1">
    <location>
        <begin position="313"/>
        <end position="405"/>
    </location>
</feature>
<feature type="compositionally biased region" description="Low complexity" evidence="1">
    <location>
        <begin position="236"/>
        <end position="250"/>
    </location>
</feature>
<dbReference type="GO" id="GO:0051014">
    <property type="term" value="P:actin filament severing"/>
    <property type="evidence" value="ECO:0007669"/>
    <property type="project" value="TreeGrafter"/>
</dbReference>
<dbReference type="Pfam" id="PF02209">
    <property type="entry name" value="VHP"/>
    <property type="match status" value="1"/>
</dbReference>
<dbReference type="GO" id="GO:0051015">
    <property type="term" value="F:actin filament binding"/>
    <property type="evidence" value="ECO:0007669"/>
    <property type="project" value="InterPro"/>
</dbReference>
<accession>A0A7R8D4R0</accession>
<dbReference type="InterPro" id="IPR007122">
    <property type="entry name" value="Villin/Gelsolin"/>
</dbReference>
<dbReference type="PANTHER" id="PTHR11977:SF45">
    <property type="entry name" value="SUPERVILLIN"/>
    <property type="match status" value="1"/>
</dbReference>
<feature type="region of interest" description="Disordered" evidence="1">
    <location>
        <begin position="1101"/>
        <end position="1128"/>
    </location>
</feature>
<evidence type="ECO:0000256" key="1">
    <source>
        <dbReference type="SAM" id="MobiDB-lite"/>
    </source>
</evidence>
<evidence type="ECO:0000313" key="2">
    <source>
        <dbReference type="EMBL" id="CAF2998305.1"/>
    </source>
</evidence>
<feature type="compositionally biased region" description="Basic and acidic residues" evidence="1">
    <location>
        <begin position="1101"/>
        <end position="1113"/>
    </location>
</feature>
<feature type="region of interest" description="Disordered" evidence="1">
    <location>
        <begin position="161"/>
        <end position="216"/>
    </location>
</feature>
<dbReference type="GO" id="GO:0051016">
    <property type="term" value="P:barbed-end actin filament capping"/>
    <property type="evidence" value="ECO:0007669"/>
    <property type="project" value="TreeGrafter"/>
</dbReference>
<organism evidence="2 3">
    <name type="scientific">Lepeophtheirus salmonis</name>
    <name type="common">Salmon louse</name>
    <name type="synonym">Caligus salmonis</name>
    <dbReference type="NCBI Taxonomy" id="72036"/>
    <lineage>
        <taxon>Eukaryota</taxon>
        <taxon>Metazoa</taxon>
        <taxon>Ecdysozoa</taxon>
        <taxon>Arthropoda</taxon>
        <taxon>Crustacea</taxon>
        <taxon>Multicrustacea</taxon>
        <taxon>Hexanauplia</taxon>
        <taxon>Copepoda</taxon>
        <taxon>Siphonostomatoida</taxon>
        <taxon>Caligidae</taxon>
        <taxon>Lepeophtheirus</taxon>
    </lineage>
</organism>
<dbReference type="SUPFAM" id="SSF55753">
    <property type="entry name" value="Actin depolymerizing proteins"/>
    <property type="match status" value="2"/>
</dbReference>
<dbReference type="SUPFAM" id="SSF47050">
    <property type="entry name" value="VHP, Villin headpiece domain"/>
    <property type="match status" value="1"/>
</dbReference>
<dbReference type="Proteomes" id="UP000675881">
    <property type="component" value="Chromosome 7"/>
</dbReference>
<sequence>MHIRKSRKTSSSSSRKARTVESQFQVTRNVRIYDKSGEILYPQRSKAIFYSRGAEEEGYEDEVEDNEDDEPKTLISHQQFSMLPKLFGTRVVQPEIRTRRILDRTIYKTKPPSVTYGRKYPSKYSNTKAYVQKVQREYRRKQQRVSRDESLNYEEENDSFIFSSYPPRSESILRHKGGSQDLGTNPSENSSSHPNSTNNYSFTTPPNNNNNRCSSINNNNDNFNVSANCRRTNSISISSNHTTSSSSSSNEIHKKGRHILPSSASKKSIIILKSKETEFRREYLENDNSFIDEDKSLAQHGHANDFLVVPSSSLPKYSRRRRHSSSKQSHRSSLDPFPRRMPSEKSDSERRITKYKEERRRQLGQKLLSPGAVPPHRPASSSSSDEDSSVLQHDRSRHISNNSPEHIYHTIESVCGASRAKSEFSVYQDGSSFNQSTPSLKIRPSRSSLSPTETEHIMKRKSLLNTSYSSEEILIQAVNSLHGLGDEIKVSVSSTSSSPHTPHSTLGTSATSKTLSSPDIVKSLSKTLTPPISPHHRPIPTSSETAKPELISDPLLENWPGRPKKQTTQEVHSTKKLSDNNPKTPPTTSPSTASKPPIFPLLNNGSSSNSSPLKMVSLRKPSESFLSRRTAEPSSNENSTPQFVKEFRRRSGGFNPNEMIVSPSQSTPRPQSAVIIRKEFVNKIEFHKSDTESSSNLPGHVKFNEEEVIKTCEDFIKDYDMRRLSTPPVPMPRESLMKKKVINDEPSSPKGMRNRSSSLTIHDKRSPPITSQTENLYPKPILKKSSEDLLKDNGAVCGILKRKSSEYDHVRIRTPSPESEIRPILRSRNSSVGEDPNSPHSILKRSLDDETYDPSSSQENISPHGILKRRSSSVGMIGSSSIEGLQESESFRPPSSILKKQGSMDELLDVKSILKKKGASTDDEYDEEFGRSQCHTPKSILKSRKSEESLSPISDPCDTYNRRVSLEHQEEYGQGIRPILKRKESREELLMAVSHRLSERSSRSPDIEHKSILIRPRPSSLGSPREESILYSSRTESSHSQKWNKLRRADSERVDRSPSRSSVYVSLIDSRKAANNPKRSSSLRSVNECDLNREDELNKVERGHPESFNDTVKKGTLLPPISNKRSKRDITRRFRTQPITIDEVQMAAQMRTQILNVGGCLSFGGAVVFGGKASNNEGSKKRLSSENTGNNGSCGSSSRSRDEPSSILKRRSSRKEYDFDSSPEITSISQSAQSSANSTPRKSILKHDSQDYGESSTTSGSSHHSISHHLHHHLLTDDSSHSKKLKGVLKKDSSYEETLKPILKHISNPGGEENLSIHELELSSSSCSSEDIVRTFNDVIIDPIPNNNIEGEEEDYVYSEKENEDDIQPHRTFKAPADSLIPSIQLRLSEIKNFKKNNPKSILRRLFKSINKAEKMIATVYNDFNQNDSSFNKTPVNAKTPPINKCQVHHFQSKTEGTTLCHNQQGLFLNVKKSASFRESSSSRVTSINQVNNRSLTTDVSADEYYQIFVQTKRHNINNQEDSKSEAKMREILEKENNVPKRPKPEIKINGGGIADRLAALKKKWRRRVEEKSINNYSSSGDSGDDERIKNTPKLRAFGSPKLTTPRPRSCIMDDSKILNSHTRKLSTPVSRSKSSIESRRVVQVPSTTDDDLANFYSKMDDVVSPSDDTTVGETNLDEVLGEFKPLTAVKKARGPLNKRKPTSGNPIKKLAARQDIQQNYTEHLKVATPYETPSPSSKHSHLAAEALAGLASKEDFSTVQLKTGNTAVPNQDMSPFKELMLLQIKGRRLCQTRLVEPKVSSINSGDCYQSRDLGYKGSSKVITIEDPSYNRKFWRILLNSDDDELAKPSEAGPSDEDELYEIKVNEFNLIWEVSELDGTLIPVKEFWGAVPRYSLLDPAKVLVLDFGSELYLWSGKTAGFELRKAGLQSIKELSEEGYEFDDGKVNPILGKDIPHKASERPNWYESSRVIKPKEDDRLKRIIQSNNHNKDIDYTERSIFDIVSYDAHEIASFPLEDPDMELENSHLGRGTGYYDSLERRNYEIETMDIAVWYIQEFDVASLDLDDWKSQFHFEDAYVVRWKYKVSLTGRDLKGNPSKHSAVGRERVAFFFWQEKEVLKFVLTKKNDHENRLYVVRGCVSSETHLVEVECKKESLRALGTFVLFIPNSSYIHIWHGHKSPDISRELARKFVSKFKLSPPSELGFPEGNTINVTEEAHGEDGISSGPLFEALGYSSNLPYSLEHIPTMSPRLYKKLELCILCLLIKQTYTILNNQHYFYWMLEQNYGCGKDGGQSLKQVLMDIKMDQYDGMQNPNLYGRVFESTEFKNLFPFWKHNESVEILNQSFPRNSDLKSVLSSLSRCEYSWEDLCKRPLPDGVDPSKLEKYLNDKDFEGHLGLTKRDFQTAPKWKQIEIRKERGLF</sequence>
<dbReference type="SMART" id="SM00153">
    <property type="entry name" value="VHP"/>
    <property type="match status" value="1"/>
</dbReference>
<gene>
    <name evidence="2" type="ORF">LSAA_12606</name>
</gene>
<keyword evidence="3" id="KW-1185">Reference proteome</keyword>
<feature type="compositionally biased region" description="Basic and acidic residues" evidence="1">
    <location>
        <begin position="996"/>
        <end position="1011"/>
    </location>
</feature>